<dbReference type="GO" id="GO:0016787">
    <property type="term" value="F:hydrolase activity"/>
    <property type="evidence" value="ECO:0007669"/>
    <property type="project" value="UniProtKB-KW"/>
</dbReference>
<gene>
    <name evidence="1" type="ORF">P9B03_02960</name>
</gene>
<reference evidence="1 2" key="1">
    <citation type="submission" date="2023-03" db="EMBL/GenBank/DDBJ databases">
        <title>Bacillus Genome Sequencing.</title>
        <authorList>
            <person name="Dunlap C."/>
        </authorList>
    </citation>
    <scope>NUCLEOTIDE SEQUENCE [LARGE SCALE GENOMIC DNA]</scope>
    <source>
        <strain evidence="1 2">B-59205</strain>
    </source>
</reference>
<organism evidence="1 2">
    <name type="scientific">Metasolibacillus meyeri</name>
    <dbReference type="NCBI Taxonomy" id="1071052"/>
    <lineage>
        <taxon>Bacteria</taxon>
        <taxon>Bacillati</taxon>
        <taxon>Bacillota</taxon>
        <taxon>Bacilli</taxon>
        <taxon>Bacillales</taxon>
        <taxon>Caryophanaceae</taxon>
        <taxon>Metasolibacillus</taxon>
    </lineage>
</organism>
<dbReference type="RefSeq" id="WP_326121774.1">
    <property type="nucleotide sequence ID" value="NZ_JARSFG010000003.1"/>
</dbReference>
<evidence type="ECO:0000313" key="2">
    <source>
        <dbReference type="Proteomes" id="UP001344888"/>
    </source>
</evidence>
<keyword evidence="1" id="KW-0378">Hydrolase</keyword>
<sequence length="199" mass="23097">MGSRIMHFIVAQQIAERIGIEDKASFLAGGVAPDAATAKESAHFYIGQDYTRSIDYTGFLEKYKEQKAHPYILGYYSHLIADDLWLKGFYLPWLKNQMEHDANVLALYHQDFRVLNGKLLDYYNLNHLGQKAFDNQPSIVNLQEVTQQEVMQFLPYVKGDMDYDTERLQQELQVFTLQQIIGYIETSVEKGCLYMKHVK</sequence>
<keyword evidence="2" id="KW-1185">Reference proteome</keyword>
<comment type="caution">
    <text evidence="1">The sequence shown here is derived from an EMBL/GenBank/DDBJ whole genome shotgun (WGS) entry which is preliminary data.</text>
</comment>
<dbReference type="EMBL" id="JARSFG010000003">
    <property type="protein sequence ID" value="MEC1177433.1"/>
    <property type="molecule type" value="Genomic_DNA"/>
</dbReference>
<dbReference type="Proteomes" id="UP001344888">
    <property type="component" value="Unassembled WGS sequence"/>
</dbReference>
<proteinExistence type="predicted"/>
<protein>
    <submittedName>
        <fullName evidence="1">Hydrolase</fullName>
    </submittedName>
</protein>
<accession>A0AAW9NNT2</accession>
<name>A0AAW9NNT2_9BACL</name>
<evidence type="ECO:0000313" key="1">
    <source>
        <dbReference type="EMBL" id="MEC1177433.1"/>
    </source>
</evidence>
<dbReference type="AlphaFoldDB" id="A0AAW9NNT2"/>